<dbReference type="GeneID" id="47762999"/>
<evidence type="ECO:0000256" key="3">
    <source>
        <dbReference type="ARBA" id="ARBA00022475"/>
    </source>
</evidence>
<dbReference type="AlphaFoldDB" id="A0A0D0MZ65"/>
<keyword evidence="15" id="KW-1185">Reference proteome</keyword>
<sequence length="197" mass="20994">MSREALQESLSAVMDNEADELELRRVLNAIDDADTRATWSRYQIARAAMHKELLMPHLDISAAVSAAIADEVSPLKAARGPWRSLGRLAVAASVTVAVLAGVRLYNQDEITGTQLAQQTQQPANLTVPQVKGPAVLAGYTESAEQAPGPMANGVLQGQAGEGDKRLPGYLRQHAQEAALKGTESALPYARAASLENR</sequence>
<keyword evidence="3" id="KW-1003">Cell membrane</keyword>
<organism evidence="12 14">
    <name type="scientific">Pseudomonas viridiflava</name>
    <name type="common">Phytomonas viridiflava</name>
    <dbReference type="NCBI Taxonomy" id="33069"/>
    <lineage>
        <taxon>Bacteria</taxon>
        <taxon>Pseudomonadati</taxon>
        <taxon>Pseudomonadota</taxon>
        <taxon>Gammaproteobacteria</taxon>
        <taxon>Pseudomonadales</taxon>
        <taxon>Pseudomonadaceae</taxon>
        <taxon>Pseudomonas</taxon>
    </lineage>
</organism>
<dbReference type="EMBL" id="JAZEIP010000073">
    <property type="protein sequence ID" value="MEE4043414.1"/>
    <property type="molecule type" value="Genomic_DNA"/>
</dbReference>
<dbReference type="PANTHER" id="PTHR38104:SF1">
    <property type="entry name" value="ANTI-SIGMA-E FACTOR RSEA"/>
    <property type="match status" value="1"/>
</dbReference>
<keyword evidence="5" id="KW-1133">Transmembrane helix</keyword>
<dbReference type="SUPFAM" id="SSF89069">
    <property type="entry name" value="N-terminal, cytoplasmic domain of anti-sigmaE factor RseA"/>
    <property type="match status" value="1"/>
</dbReference>
<evidence type="ECO:0000313" key="13">
    <source>
        <dbReference type="Proteomes" id="UP000196842"/>
    </source>
</evidence>
<evidence type="ECO:0000256" key="1">
    <source>
        <dbReference type="ARBA" id="ARBA00004162"/>
    </source>
</evidence>
<dbReference type="CDD" id="cd16328">
    <property type="entry name" value="RseA_N"/>
    <property type="match status" value="1"/>
</dbReference>
<dbReference type="InterPro" id="IPR052383">
    <property type="entry name" value="Anti-sigma-E_RseA-like"/>
</dbReference>
<dbReference type="KEGG" id="pvd:CFBP1590__1333"/>
<feature type="domain" description="Anti sigma-E protein RseA N-terminal" evidence="8">
    <location>
        <begin position="7"/>
        <end position="71"/>
    </location>
</feature>
<keyword evidence="6" id="KW-0472">Membrane</keyword>
<dbReference type="InterPro" id="IPR036147">
    <property type="entry name" value="Anti-sigma_E_RseA_N_sf"/>
</dbReference>
<protein>
    <submittedName>
        <fullName evidence="10">Anti sigma-E factor RseA C-terminal domain-containing protein</fullName>
    </submittedName>
    <submittedName>
        <fullName evidence="12">RNA polymerase subunit sigma</fullName>
    </submittedName>
    <submittedName>
        <fullName evidence="11">Sigma factor AlgU negative regulatory protein</fullName>
    </submittedName>
</protein>
<reference evidence="11 13" key="1">
    <citation type="submission" date="2017-05" db="EMBL/GenBank/DDBJ databases">
        <authorList>
            <person name="Song R."/>
            <person name="Chenine A.L."/>
            <person name="Ruprecht R.M."/>
        </authorList>
    </citation>
    <scope>NUCLEOTIDE SEQUENCE [LARGE SCALE GENOMIC DNA]</scope>
    <source>
        <strain evidence="11 13">CFBP 1590</strain>
    </source>
</reference>
<dbReference type="Proteomes" id="UP001163644">
    <property type="component" value="Chromosome"/>
</dbReference>
<dbReference type="Pfam" id="PF03872">
    <property type="entry name" value="RseA_N"/>
    <property type="match status" value="1"/>
</dbReference>
<feature type="region of interest" description="Disordered" evidence="7">
    <location>
        <begin position="143"/>
        <end position="168"/>
    </location>
</feature>
<dbReference type="InterPro" id="IPR005573">
    <property type="entry name" value="Anti-sigma_E_RseA_C"/>
</dbReference>
<evidence type="ECO:0000259" key="8">
    <source>
        <dbReference type="Pfam" id="PF03872"/>
    </source>
</evidence>
<evidence type="ECO:0000313" key="14">
    <source>
        <dbReference type="Proteomes" id="UP001163644"/>
    </source>
</evidence>
<dbReference type="InterPro" id="IPR005572">
    <property type="entry name" value="Anti-sigma_E_RseA_N"/>
</dbReference>
<dbReference type="Gene3D" id="1.10.10.880">
    <property type="entry name" value="Anti sigma-E protein RseA, N-terminal domain"/>
    <property type="match status" value="1"/>
</dbReference>
<evidence type="ECO:0000256" key="4">
    <source>
        <dbReference type="ARBA" id="ARBA00022692"/>
    </source>
</evidence>
<dbReference type="OrthoDB" id="5734981at2"/>
<dbReference type="EMBL" id="LT855380">
    <property type="protein sequence ID" value="SMS08919.1"/>
    <property type="molecule type" value="Genomic_DNA"/>
</dbReference>
<comment type="subcellular location">
    <subcellularLocation>
        <location evidence="1">Cell membrane</location>
        <topology evidence="1">Single-pass membrane protein</topology>
    </subcellularLocation>
</comment>
<evidence type="ECO:0000256" key="5">
    <source>
        <dbReference type="ARBA" id="ARBA00022989"/>
    </source>
</evidence>
<dbReference type="GO" id="GO:0016989">
    <property type="term" value="F:sigma factor antagonist activity"/>
    <property type="evidence" value="ECO:0007669"/>
    <property type="project" value="InterPro"/>
</dbReference>
<feature type="domain" description="Anti sigma-E protein RseA C-terminal" evidence="9">
    <location>
        <begin position="120"/>
        <end position="179"/>
    </location>
</feature>
<dbReference type="EMBL" id="CP036495">
    <property type="protein sequence ID" value="UZA67856.1"/>
    <property type="molecule type" value="Genomic_DNA"/>
</dbReference>
<evidence type="ECO:0000256" key="6">
    <source>
        <dbReference type="ARBA" id="ARBA00023136"/>
    </source>
</evidence>
<dbReference type="Pfam" id="PF03873">
    <property type="entry name" value="RseA_C"/>
    <property type="match status" value="1"/>
</dbReference>
<evidence type="ECO:0000313" key="12">
    <source>
        <dbReference type="EMBL" id="UZA67856.1"/>
    </source>
</evidence>
<evidence type="ECO:0000313" key="15">
    <source>
        <dbReference type="Proteomes" id="UP001343600"/>
    </source>
</evidence>
<proteinExistence type="inferred from homology"/>
<comment type="similarity">
    <text evidence="2">Belongs to the RseA family.</text>
</comment>
<evidence type="ECO:0000259" key="9">
    <source>
        <dbReference type="Pfam" id="PF03873"/>
    </source>
</evidence>
<dbReference type="FunFam" id="1.10.10.880:FF:000002">
    <property type="entry name" value="Sigma factor AlgU regulatory protein MucA"/>
    <property type="match status" value="1"/>
</dbReference>
<dbReference type="Proteomes" id="UP001343600">
    <property type="component" value="Unassembled WGS sequence"/>
</dbReference>
<dbReference type="PANTHER" id="PTHR38104">
    <property type="match status" value="1"/>
</dbReference>
<accession>A0A0D0MZ65</accession>
<evidence type="ECO:0000256" key="2">
    <source>
        <dbReference type="ARBA" id="ARBA00005837"/>
    </source>
</evidence>
<keyword evidence="4" id="KW-0812">Transmembrane</keyword>
<name>A0A0D0MZ65_PSEVI</name>
<evidence type="ECO:0000313" key="10">
    <source>
        <dbReference type="EMBL" id="MEE4043414.1"/>
    </source>
</evidence>
<gene>
    <name evidence="11" type="primary">mucA</name>
    <name evidence="11" type="ORF">CFBP1590__1333</name>
    <name evidence="12" type="ORF">EZZ81_06320</name>
    <name evidence="10" type="ORF">V2I87_25275</name>
</gene>
<reference evidence="10 15" key="3">
    <citation type="submission" date="2024-01" db="EMBL/GenBank/DDBJ databases">
        <title>Characterization of Pseudomonas viridiflava in Georgia, USA.</title>
        <authorList>
            <person name="Zhao M."/>
            <person name="Dutta B."/>
        </authorList>
    </citation>
    <scope>NUCLEOTIDE SEQUENCE [LARGE SCALE GENOMIC DNA]</scope>
    <source>
        <strain evidence="10 15">21GA0539</strain>
    </source>
</reference>
<dbReference type="RefSeq" id="WP_004881766.1">
    <property type="nucleotide sequence ID" value="NZ_CP036495.1"/>
</dbReference>
<evidence type="ECO:0000256" key="7">
    <source>
        <dbReference type="SAM" id="MobiDB-lite"/>
    </source>
</evidence>
<evidence type="ECO:0000313" key="11">
    <source>
        <dbReference type="EMBL" id="SMS08919.1"/>
    </source>
</evidence>
<dbReference type="GO" id="GO:0005886">
    <property type="term" value="C:plasma membrane"/>
    <property type="evidence" value="ECO:0007669"/>
    <property type="project" value="UniProtKB-SubCell"/>
</dbReference>
<dbReference type="Proteomes" id="UP000196842">
    <property type="component" value="Chromosome I"/>
</dbReference>
<reference evidence="12" key="2">
    <citation type="submission" date="2019-02" db="EMBL/GenBank/DDBJ databases">
        <authorList>
            <person name="Lutz S."/>
            <person name="Schori C."/>
            <person name="Ahrens C.H."/>
            <person name="Gueguen E."/>
        </authorList>
    </citation>
    <scope>NUCLEOTIDE SEQUENCE</scope>
    <source>
        <strain evidence="12">Psy35</strain>
    </source>
</reference>